<proteinExistence type="predicted"/>
<reference evidence="3" key="1">
    <citation type="submission" date="2018-01" db="EMBL/GenBank/DDBJ databases">
        <title>Comparative genomics of Mycobacterium mucogenicum and Mycobacterium neoaurum clade members emphasizing tRNA and non-coding RNA.</title>
        <authorList>
            <person name="Behra P.R.K."/>
            <person name="Pettersson B.M.F."/>
            <person name="Das S."/>
            <person name="Dasgupta S."/>
            <person name="Kirsebom L.A."/>
        </authorList>
    </citation>
    <scope>NUCLEOTIDE SEQUENCE</scope>
    <source>
        <strain evidence="3">DSM 44124</strain>
    </source>
</reference>
<feature type="chain" id="PRO_5034259853" description="CDGP domain-containing protein" evidence="1">
    <location>
        <begin position="23"/>
        <end position="116"/>
    </location>
</feature>
<dbReference type="GeneID" id="99615325"/>
<dbReference type="RefSeq" id="WP_099048614.1">
    <property type="nucleotide sequence ID" value="NZ_CP062008.1"/>
</dbReference>
<gene>
    <name evidence="3" type="ORF">C1S78_26675</name>
</gene>
<feature type="domain" description="CDGP" evidence="2">
    <location>
        <begin position="26"/>
        <end position="115"/>
    </location>
</feature>
<comment type="caution">
    <text evidence="3">The sequence shown here is derived from an EMBL/GenBank/DDBJ whole genome shotgun (WGS) entry which is preliminary data.</text>
</comment>
<keyword evidence="1" id="KW-0732">Signal</keyword>
<evidence type="ECO:0000256" key="1">
    <source>
        <dbReference type="SAM" id="SignalP"/>
    </source>
</evidence>
<accession>A0A8H2JH36</accession>
<evidence type="ECO:0000313" key="3">
    <source>
        <dbReference type="EMBL" id="TLH55482.1"/>
    </source>
</evidence>
<protein>
    <recommendedName>
        <fullName evidence="2">CDGP domain-containing protein</fullName>
    </recommendedName>
</protein>
<feature type="signal peptide" evidence="1">
    <location>
        <begin position="1"/>
        <end position="22"/>
    </location>
</feature>
<dbReference type="Pfam" id="PF24238">
    <property type="entry name" value="CDGP"/>
    <property type="match status" value="1"/>
</dbReference>
<evidence type="ECO:0000259" key="2">
    <source>
        <dbReference type="Pfam" id="PF24238"/>
    </source>
</evidence>
<dbReference type="InterPro" id="IPR056271">
    <property type="entry name" value="CDGP_dom"/>
</dbReference>
<organism evidence="3">
    <name type="scientific">Mycolicibacterium mucogenicum DSM 44124</name>
    <dbReference type="NCBI Taxonomy" id="1226753"/>
    <lineage>
        <taxon>Bacteria</taxon>
        <taxon>Bacillati</taxon>
        <taxon>Actinomycetota</taxon>
        <taxon>Actinomycetes</taxon>
        <taxon>Mycobacteriales</taxon>
        <taxon>Mycobacteriaceae</taxon>
        <taxon>Mycolicibacterium</taxon>
    </lineage>
</organism>
<dbReference type="AlphaFoldDB" id="A0A8H2JH36"/>
<sequence>MRLLIITGVLGAAITAAPASHALPPNCVQQPWGFLGSQVRTICDDPIRADGSWMRARVIGVPRHYEYPSSSCSGSAYYSNCTFYPGGWVEAVFSDREMYEVRPETVLPDEPGHLPG</sequence>
<name>A0A8H2JH36_MYCMU</name>
<dbReference type="EMBL" id="POTL01000001">
    <property type="protein sequence ID" value="TLH55482.1"/>
    <property type="molecule type" value="Genomic_DNA"/>
</dbReference>